<organism evidence="7 8">
    <name type="scientific">Anabarilius grahami</name>
    <name type="common">Kanglang fish</name>
    <name type="synonym">Barilius grahami</name>
    <dbReference type="NCBI Taxonomy" id="495550"/>
    <lineage>
        <taxon>Eukaryota</taxon>
        <taxon>Metazoa</taxon>
        <taxon>Chordata</taxon>
        <taxon>Craniata</taxon>
        <taxon>Vertebrata</taxon>
        <taxon>Euteleostomi</taxon>
        <taxon>Actinopterygii</taxon>
        <taxon>Neopterygii</taxon>
        <taxon>Teleostei</taxon>
        <taxon>Ostariophysi</taxon>
        <taxon>Cypriniformes</taxon>
        <taxon>Xenocyprididae</taxon>
        <taxon>Xenocypridinae</taxon>
        <taxon>Xenocypridinae incertae sedis</taxon>
        <taxon>Anabarilius</taxon>
    </lineage>
</organism>
<evidence type="ECO:0000256" key="2">
    <source>
        <dbReference type="ARBA" id="ARBA00022692"/>
    </source>
</evidence>
<feature type="transmembrane region" description="Helical" evidence="5">
    <location>
        <begin position="493"/>
        <end position="515"/>
    </location>
</feature>
<feature type="transmembrane region" description="Helical" evidence="5">
    <location>
        <begin position="237"/>
        <end position="258"/>
    </location>
</feature>
<keyword evidence="3 5" id="KW-1133">Transmembrane helix</keyword>
<dbReference type="GO" id="GO:0005886">
    <property type="term" value="C:plasma membrane"/>
    <property type="evidence" value="ECO:0007669"/>
    <property type="project" value="TreeGrafter"/>
</dbReference>
<feature type="transmembrane region" description="Helical" evidence="5">
    <location>
        <begin position="306"/>
        <end position="327"/>
    </location>
</feature>
<comment type="subcellular location">
    <subcellularLocation>
        <location evidence="1">Membrane</location>
        <topology evidence="1">Multi-pass membrane protein</topology>
    </subcellularLocation>
</comment>
<feature type="transmembrane region" description="Helical" evidence="5">
    <location>
        <begin position="450"/>
        <end position="473"/>
    </location>
</feature>
<dbReference type="AlphaFoldDB" id="A0A3N0Z326"/>
<reference evidence="7 8" key="1">
    <citation type="submission" date="2018-10" db="EMBL/GenBank/DDBJ databases">
        <title>Genome assembly for a Yunnan-Guizhou Plateau 3E fish, Anabarilius grahami (Regan), and its evolutionary and genetic applications.</title>
        <authorList>
            <person name="Jiang W."/>
        </authorList>
    </citation>
    <scope>NUCLEOTIDE SEQUENCE [LARGE SCALE GENOMIC DNA]</scope>
    <source>
        <strain evidence="7">AG-KIZ</strain>
        <tissue evidence="7">Muscle</tissue>
    </source>
</reference>
<proteinExistence type="predicted"/>
<dbReference type="Pfam" id="PF01490">
    <property type="entry name" value="Aa_trans"/>
    <property type="match status" value="2"/>
</dbReference>
<evidence type="ECO:0000313" key="7">
    <source>
        <dbReference type="EMBL" id="ROL52692.1"/>
    </source>
</evidence>
<feature type="transmembrane region" description="Helical" evidence="5">
    <location>
        <begin position="607"/>
        <end position="631"/>
    </location>
</feature>
<dbReference type="OrthoDB" id="655540at2759"/>
<feature type="transmembrane region" description="Helical" evidence="5">
    <location>
        <begin position="190"/>
        <end position="212"/>
    </location>
</feature>
<feature type="transmembrane region" description="Helical" evidence="5">
    <location>
        <begin position="162"/>
        <end position="183"/>
    </location>
</feature>
<feature type="transmembrane region" description="Helical" evidence="5">
    <location>
        <begin position="643"/>
        <end position="665"/>
    </location>
</feature>
<dbReference type="InterPro" id="IPR013057">
    <property type="entry name" value="AA_transpt_TM"/>
</dbReference>
<feature type="domain" description="Amino acid transporter transmembrane" evidence="6">
    <location>
        <begin position="407"/>
        <end position="662"/>
    </location>
</feature>
<keyword evidence="8" id="KW-1185">Reference proteome</keyword>
<feature type="domain" description="Amino acid transporter transmembrane" evidence="6">
    <location>
        <begin position="160"/>
        <end position="328"/>
    </location>
</feature>
<sequence length="741" mass="83154">MTPECVGLYVCLHTPSVANADWRLLVGVPERVFNICVREDERPQILAPVQTEVDAMRRLISNTFLEARVPFSDAVLFPETKSFLTAVDMDRMELKNVSMEADDESSVDDRYMEPIDSEKATINSQFLDEDDAESQKFLTNGMMRKKKYEEFHEEYHPGHASFGMSVFNLSNAIMGSGILGLSFAMANTGIILFIILLLGVAILSLYSVHLLLVTAKEGGSLIYEKLGERAFGWPGKMAAFGSITLQNIGAMSSYLFIVKYELPEVIRAFLGLEESSGEWYLNGNYMVVLVSLCIILPLSMMKNLGYLGYTSGFSLSCMVFFLGVLIYKKTILPCPLPFFYQHESNMSINGSDALGLYTLKNASALAYISEGAVNGPHLDPHAAAHDIHSAVEFTPHPDDHEDMCTPKYFVFNSQTAYTVPILAFAFVCHPEVLPIYSELKDRSRKKMQRVSNLSILAMLVMYLLSALFGYLTFYDHVEAELLHTFTKVYKFDTWLLMVRLAVLTAVTLTVPIVLFPTGVAQEGHWENVTRWVLRSAQGSRRTHRQMPNILSGRTGSEQKCRTQIRSSVTTLCFAEKEFSWIRHFLIAAAILAFNNLLVIFVPTIRDIFGFIGSSAATMLIFILPAAFYLRLVKSLPFRSPQKISAAIFLVVGVFFMIGSLSLIVLDWIHNPPGSKALARCFKFSYVFSQHSDRCVRDSRIDVKVNSWKTRSGAVEVKPRPLTNCHHNSQPIGCDLLRLDQS</sequence>
<evidence type="ECO:0000256" key="4">
    <source>
        <dbReference type="ARBA" id="ARBA00023136"/>
    </source>
</evidence>
<dbReference type="Proteomes" id="UP000281406">
    <property type="component" value="Unassembled WGS sequence"/>
</dbReference>
<evidence type="ECO:0000259" key="6">
    <source>
        <dbReference type="Pfam" id="PF01490"/>
    </source>
</evidence>
<protein>
    <submittedName>
        <fullName evidence="7">Sodium-coupled neutral amino acid transporter 4</fullName>
    </submittedName>
</protein>
<evidence type="ECO:0000256" key="3">
    <source>
        <dbReference type="ARBA" id="ARBA00022989"/>
    </source>
</evidence>
<evidence type="ECO:0000256" key="1">
    <source>
        <dbReference type="ARBA" id="ARBA00004141"/>
    </source>
</evidence>
<dbReference type="GO" id="GO:0015179">
    <property type="term" value="F:L-amino acid transmembrane transporter activity"/>
    <property type="evidence" value="ECO:0007669"/>
    <property type="project" value="TreeGrafter"/>
</dbReference>
<evidence type="ECO:0000313" key="8">
    <source>
        <dbReference type="Proteomes" id="UP000281406"/>
    </source>
</evidence>
<dbReference type="EMBL" id="RJVU01015140">
    <property type="protein sequence ID" value="ROL52692.1"/>
    <property type="molecule type" value="Genomic_DNA"/>
</dbReference>
<dbReference type="PANTHER" id="PTHR22950">
    <property type="entry name" value="AMINO ACID TRANSPORTER"/>
    <property type="match status" value="1"/>
</dbReference>
<evidence type="ECO:0000256" key="5">
    <source>
        <dbReference type="SAM" id="Phobius"/>
    </source>
</evidence>
<feature type="transmembrane region" description="Helical" evidence="5">
    <location>
        <begin position="279"/>
        <end position="300"/>
    </location>
</feature>
<dbReference type="PANTHER" id="PTHR22950:SF222">
    <property type="entry name" value="SODIUM-COUPLED NEUTRAL AMINO ACID TRANSPORTER 4"/>
    <property type="match status" value="1"/>
</dbReference>
<name>A0A3N0Z326_ANAGA</name>
<keyword evidence="4 5" id="KW-0472">Membrane</keyword>
<keyword evidence="2 5" id="KW-0812">Transmembrane</keyword>
<comment type="caution">
    <text evidence="7">The sequence shown here is derived from an EMBL/GenBank/DDBJ whole genome shotgun (WGS) entry which is preliminary data.</text>
</comment>
<gene>
    <name evidence="7" type="ORF">DPX16_7428</name>
</gene>
<accession>A0A3N0Z326</accession>
<feature type="transmembrane region" description="Helical" evidence="5">
    <location>
        <begin position="584"/>
        <end position="601"/>
    </location>
</feature>